<feature type="chain" id="PRO_5044217863" evidence="2">
    <location>
        <begin position="24"/>
        <end position="232"/>
    </location>
</feature>
<dbReference type="PANTHER" id="PTHR39201">
    <property type="entry name" value="EXPORTED PROTEIN-RELATED"/>
    <property type="match status" value="1"/>
</dbReference>
<evidence type="ECO:0000313" key="4">
    <source>
        <dbReference type="EMBL" id="MDY5167563.1"/>
    </source>
</evidence>
<reference evidence="4" key="1">
    <citation type="submission" date="2022-03" db="EMBL/GenBank/DDBJ databases">
        <title>First case of bacteraemia caused by Dielma fastidiosa in a patient hospitalised with diverticulitis.</title>
        <authorList>
            <person name="Forman-Ankjaer B."/>
            <person name="Hvid-Jensen F."/>
            <person name="Kobel C.M."/>
            <person name="Greve T."/>
        </authorList>
    </citation>
    <scope>NUCLEOTIDE SEQUENCE</scope>
    <source>
        <strain evidence="4">AUH_DF_2021</strain>
    </source>
</reference>
<evidence type="ECO:0000256" key="1">
    <source>
        <dbReference type="SAM" id="MobiDB-lite"/>
    </source>
</evidence>
<dbReference type="GO" id="GO:0010181">
    <property type="term" value="F:FMN binding"/>
    <property type="evidence" value="ECO:0007669"/>
    <property type="project" value="InterPro"/>
</dbReference>
<comment type="caution">
    <text evidence="4">The sequence shown here is derived from an EMBL/GenBank/DDBJ whole genome shotgun (WGS) entry which is preliminary data.</text>
</comment>
<feature type="signal peptide" evidence="2">
    <location>
        <begin position="1"/>
        <end position="23"/>
    </location>
</feature>
<evidence type="ECO:0000313" key="5">
    <source>
        <dbReference type="Proteomes" id="UP001276902"/>
    </source>
</evidence>
<dbReference type="InterPro" id="IPR029039">
    <property type="entry name" value="Flavoprotein-like_sf"/>
</dbReference>
<dbReference type="EMBL" id="JALDAW010000011">
    <property type="protein sequence ID" value="MDY5167563.1"/>
    <property type="molecule type" value="Genomic_DNA"/>
</dbReference>
<sequence>MKNKIKSIGTALLTLGIIFTLSACNTEDQKDDNQSYDNNSVTENTVTDSQDELLDTESSNQLVVYFSLAGEQYNVGVIEEGNTSIIAHMIAEELDADLFEIQPLSDYPKTHSELLDVSRAEMDSGERPAIADTIDNFNDYDVLFIGYPIWWADMPMIVYNFLESYDFDGKVIVPFCTHGGSGLAQTESTIAELCPNAVLMDGLAIAGTTAQNDREAARLNVIEWLKEGDFIE</sequence>
<dbReference type="SUPFAM" id="SSF52218">
    <property type="entry name" value="Flavoproteins"/>
    <property type="match status" value="1"/>
</dbReference>
<dbReference type="Gene3D" id="3.40.50.360">
    <property type="match status" value="1"/>
</dbReference>
<accession>A0AB35ULF8</accession>
<dbReference type="PROSITE" id="PS51257">
    <property type="entry name" value="PROKAR_LIPOPROTEIN"/>
    <property type="match status" value="1"/>
</dbReference>
<dbReference type="AlphaFoldDB" id="A0AB35ULF8"/>
<dbReference type="RefSeq" id="WP_320883255.1">
    <property type="nucleotide sequence ID" value="NZ_BAABZA010000001.1"/>
</dbReference>
<gene>
    <name evidence="4" type="ORF">MQE39_05425</name>
</gene>
<feature type="domain" description="Flavodoxin-like" evidence="3">
    <location>
        <begin position="81"/>
        <end position="213"/>
    </location>
</feature>
<dbReference type="GO" id="GO:0016651">
    <property type="term" value="F:oxidoreductase activity, acting on NAD(P)H"/>
    <property type="evidence" value="ECO:0007669"/>
    <property type="project" value="UniProtKB-ARBA"/>
</dbReference>
<keyword evidence="2" id="KW-0732">Signal</keyword>
<organism evidence="4 5">
    <name type="scientific">Dielma fastidiosa</name>
    <dbReference type="NCBI Taxonomy" id="1034346"/>
    <lineage>
        <taxon>Bacteria</taxon>
        <taxon>Bacillati</taxon>
        <taxon>Bacillota</taxon>
        <taxon>Erysipelotrichia</taxon>
        <taxon>Erysipelotrichales</taxon>
        <taxon>Erysipelotrichaceae</taxon>
        <taxon>Dielma</taxon>
    </lineage>
</organism>
<dbReference type="InterPro" id="IPR008254">
    <property type="entry name" value="Flavodoxin/NO_synth"/>
</dbReference>
<evidence type="ECO:0000256" key="2">
    <source>
        <dbReference type="SAM" id="SignalP"/>
    </source>
</evidence>
<name>A0AB35ULF8_9FIRM</name>
<protein>
    <submittedName>
        <fullName evidence="4">NAD(P)H-dependent oxidoreductase</fullName>
    </submittedName>
</protein>
<proteinExistence type="predicted"/>
<feature type="compositionally biased region" description="Polar residues" evidence="1">
    <location>
        <begin position="35"/>
        <end position="48"/>
    </location>
</feature>
<dbReference type="Proteomes" id="UP001276902">
    <property type="component" value="Unassembled WGS sequence"/>
</dbReference>
<dbReference type="Pfam" id="PF12682">
    <property type="entry name" value="Flavodoxin_4"/>
    <property type="match status" value="1"/>
</dbReference>
<dbReference type="PANTHER" id="PTHR39201:SF1">
    <property type="entry name" value="FLAVODOXIN-LIKE DOMAIN-CONTAINING PROTEIN"/>
    <property type="match status" value="1"/>
</dbReference>
<evidence type="ECO:0000259" key="3">
    <source>
        <dbReference type="Pfam" id="PF12682"/>
    </source>
</evidence>
<feature type="region of interest" description="Disordered" evidence="1">
    <location>
        <begin position="29"/>
        <end position="52"/>
    </location>
</feature>